<proteinExistence type="predicted"/>
<protein>
    <recommendedName>
        <fullName evidence="3">START-like domain</fullName>
    </recommendedName>
</protein>
<keyword evidence="2" id="KW-1185">Reference proteome</keyword>
<dbReference type="STRING" id="29920.A0A329RMR1"/>
<gene>
    <name evidence="1" type="ORF">PC110_g17965</name>
</gene>
<dbReference type="InterPro" id="IPR052727">
    <property type="entry name" value="Rab4/Rab5_effector"/>
</dbReference>
<reference evidence="1 2" key="1">
    <citation type="submission" date="2018-01" db="EMBL/GenBank/DDBJ databases">
        <title>Draft genome of the strawberry crown rot pathogen Phytophthora cactorum.</title>
        <authorList>
            <person name="Armitage A.D."/>
            <person name="Lysoe E."/>
            <person name="Nellist C.F."/>
            <person name="Harrison R.J."/>
            <person name="Brurberg M.B."/>
        </authorList>
    </citation>
    <scope>NUCLEOTIDE SEQUENCE [LARGE SCALE GENOMIC DNA]</scope>
    <source>
        <strain evidence="1 2">10300</strain>
    </source>
</reference>
<dbReference type="VEuPathDB" id="FungiDB:PC110_g17965"/>
<dbReference type="PANTHER" id="PTHR13510:SF44">
    <property type="entry name" value="RABENOSYN-5"/>
    <property type="match status" value="1"/>
</dbReference>
<comment type="caution">
    <text evidence="1">The sequence shown here is derived from an EMBL/GenBank/DDBJ whole genome shotgun (WGS) entry which is preliminary data.</text>
</comment>
<dbReference type="Proteomes" id="UP000251314">
    <property type="component" value="Unassembled WGS sequence"/>
</dbReference>
<dbReference type="InterPro" id="IPR023393">
    <property type="entry name" value="START-like_dom_sf"/>
</dbReference>
<evidence type="ECO:0000313" key="1">
    <source>
        <dbReference type="EMBL" id="RAW25620.1"/>
    </source>
</evidence>
<dbReference type="PANTHER" id="PTHR13510">
    <property type="entry name" value="FYVE-FINGER-CONTAINING RAB5 EFFECTOR PROTEIN RABENOSYN-5-RELATED"/>
    <property type="match status" value="1"/>
</dbReference>
<evidence type="ECO:0000313" key="2">
    <source>
        <dbReference type="Proteomes" id="UP000251314"/>
    </source>
</evidence>
<dbReference type="OrthoDB" id="92855at2759"/>
<organism evidence="1 2">
    <name type="scientific">Phytophthora cactorum</name>
    <dbReference type="NCBI Taxonomy" id="29920"/>
    <lineage>
        <taxon>Eukaryota</taxon>
        <taxon>Sar</taxon>
        <taxon>Stramenopiles</taxon>
        <taxon>Oomycota</taxon>
        <taxon>Peronosporomycetes</taxon>
        <taxon>Peronosporales</taxon>
        <taxon>Peronosporaceae</taxon>
        <taxon>Phytophthora</taxon>
    </lineage>
</organism>
<dbReference type="AlphaFoldDB" id="A0A329RMR1"/>
<dbReference type="EMBL" id="MJFZ01000731">
    <property type="protein sequence ID" value="RAW25620.1"/>
    <property type="molecule type" value="Genomic_DNA"/>
</dbReference>
<accession>A0A329RMR1</accession>
<evidence type="ECO:0008006" key="3">
    <source>
        <dbReference type="Google" id="ProtNLM"/>
    </source>
</evidence>
<sequence length="420" mass="47024">MYPLPVQPYPSRTLDANETSLLRRFTNTLTAAALHDYDCFANDCHGDVSEDTRHDWKLAKKQGGLAVYRDRAANASRPEDNITMVEANGRISNQEHPPPGQIQALLCIGTISGTLDDVMCGVFCPTAEDTMLKSSCIGDNVVDCCELASIVSPTPDDPWRSLSLKWAVNAGPKIIRPLVRPRDFTYVEATGVTTNIDGERVGYHIIHSVVVPDTQPIDEHSLVRGNVSLYHVYRQKSPNTVEVHVRAFWQLNGHMRSSIQTYSCVEATLAISRIRFYSRMKKLAWLRQRSRSMDSESDSSCCSLCRRWVGGCFTVEKCCSVCQNVTCRRCCASELLNNVSLLKHAVIKKRQTVCRRCLRKAEESIVMQEPKPAKRVRMFSSRALSTVSTTSLDSRDWNCSDRSRVFSSRRFEGAVTSGAA</sequence>
<name>A0A329RMR1_9STRA</name>
<dbReference type="Gene3D" id="3.30.530.20">
    <property type="match status" value="1"/>
</dbReference>